<organism evidence="6 7">
    <name type="scientific">Orchesella dallaii</name>
    <dbReference type="NCBI Taxonomy" id="48710"/>
    <lineage>
        <taxon>Eukaryota</taxon>
        <taxon>Metazoa</taxon>
        <taxon>Ecdysozoa</taxon>
        <taxon>Arthropoda</taxon>
        <taxon>Hexapoda</taxon>
        <taxon>Collembola</taxon>
        <taxon>Entomobryomorpha</taxon>
        <taxon>Entomobryoidea</taxon>
        <taxon>Orchesellidae</taxon>
        <taxon>Orchesellinae</taxon>
        <taxon>Orchesella</taxon>
    </lineage>
</organism>
<comment type="caution">
    <text evidence="6">The sequence shown here is derived from an EMBL/GenBank/DDBJ whole genome shotgun (WGS) entry which is preliminary data.</text>
</comment>
<dbReference type="Gene3D" id="3.40.50.1820">
    <property type="entry name" value="alpha/beta hydrolase"/>
    <property type="match status" value="1"/>
</dbReference>
<keyword evidence="2" id="KW-0719">Serine esterase</keyword>
<feature type="domain" description="Carboxylesterase type B" evidence="5">
    <location>
        <begin position="14"/>
        <end position="282"/>
    </location>
</feature>
<keyword evidence="7" id="KW-1185">Reference proteome</keyword>
<dbReference type="InterPro" id="IPR002018">
    <property type="entry name" value="CarbesteraseB"/>
</dbReference>
<name>A0ABP1QKU6_9HEXA</name>
<dbReference type="PANTHER" id="PTHR43142">
    <property type="entry name" value="CARBOXYLIC ESTER HYDROLASE"/>
    <property type="match status" value="1"/>
</dbReference>
<dbReference type="InterPro" id="IPR029058">
    <property type="entry name" value="AB_hydrolase_fold"/>
</dbReference>
<reference evidence="6 7" key="1">
    <citation type="submission" date="2024-08" db="EMBL/GenBank/DDBJ databases">
        <authorList>
            <person name="Cucini C."/>
            <person name="Frati F."/>
        </authorList>
    </citation>
    <scope>NUCLEOTIDE SEQUENCE [LARGE SCALE GENOMIC DNA]</scope>
</reference>
<gene>
    <name evidence="6" type="ORF">ODALV1_LOCUS11138</name>
</gene>
<keyword evidence="4" id="KW-0325">Glycoprotein</keyword>
<evidence type="ECO:0000313" key="6">
    <source>
        <dbReference type="EMBL" id="CAL8102398.1"/>
    </source>
</evidence>
<dbReference type="Proteomes" id="UP001642540">
    <property type="component" value="Unassembled WGS sequence"/>
</dbReference>
<protein>
    <recommendedName>
        <fullName evidence="5">Carboxylesterase type B domain-containing protein</fullName>
    </recommendedName>
</protein>
<evidence type="ECO:0000259" key="5">
    <source>
        <dbReference type="Pfam" id="PF00135"/>
    </source>
</evidence>
<dbReference type="SUPFAM" id="SSF53474">
    <property type="entry name" value="alpha/beta-Hydrolases"/>
    <property type="match status" value="1"/>
</dbReference>
<comment type="similarity">
    <text evidence="1">Belongs to the type-B carboxylesterase/lipase family.</text>
</comment>
<dbReference type="PANTHER" id="PTHR43142:SF1">
    <property type="entry name" value="CARBOXYLIC ESTER HYDROLASE"/>
    <property type="match status" value="1"/>
</dbReference>
<evidence type="ECO:0000256" key="3">
    <source>
        <dbReference type="ARBA" id="ARBA00022801"/>
    </source>
</evidence>
<proteinExistence type="inferred from homology"/>
<sequence length="289" mass="33309">MDSKITARFKMLLLQLCKHFQEWASFPIATFAPVIEHQHPGAFLVQRPEETYRQNQAARVPLITGYTRYEMSWLFAEFLRNKTAVSELNSDWDRLGEIFLTIRNATGSNSTIATRIRDFYLGEDTEISFRNRDHIVMMLGGRYFLPCALDAIVDHSRYTGEPVYAYEFSYEGKHSVVEGAGQNASDWGVAHIDDLIYLLNSTEYYATINADDAEFSMSNILTGIWYNFAQYGKPYISQGGQLTDLWQPITRNTNSLSSLQFLDLNLTPSMIDNPYTERYNFWKSLQLTD</sequence>
<dbReference type="Pfam" id="PF00135">
    <property type="entry name" value="COesterase"/>
    <property type="match status" value="1"/>
</dbReference>
<evidence type="ECO:0000256" key="1">
    <source>
        <dbReference type="ARBA" id="ARBA00005964"/>
    </source>
</evidence>
<accession>A0ABP1QKU6</accession>
<dbReference type="EMBL" id="CAXLJM020000033">
    <property type="protein sequence ID" value="CAL8102398.1"/>
    <property type="molecule type" value="Genomic_DNA"/>
</dbReference>
<evidence type="ECO:0000256" key="4">
    <source>
        <dbReference type="ARBA" id="ARBA00023180"/>
    </source>
</evidence>
<evidence type="ECO:0000313" key="7">
    <source>
        <dbReference type="Proteomes" id="UP001642540"/>
    </source>
</evidence>
<keyword evidence="3" id="KW-0378">Hydrolase</keyword>
<evidence type="ECO:0000256" key="2">
    <source>
        <dbReference type="ARBA" id="ARBA00022487"/>
    </source>
</evidence>